<dbReference type="InterPro" id="IPR004808">
    <property type="entry name" value="AP_endonuc_1"/>
</dbReference>
<feature type="active site" description="Proton acceptor" evidence="5">
    <location>
        <position position="250"/>
    </location>
</feature>
<dbReference type="GO" id="GO:0008311">
    <property type="term" value="F:double-stranded DNA 3'-5' DNA exonuclease activity"/>
    <property type="evidence" value="ECO:0007669"/>
    <property type="project" value="UniProtKB-EC"/>
</dbReference>
<sequence>MRILSWNVNGLRAVEKKGFVQWIRDESADVVCIQETKAHPGQLSPDLLEPQDAEGRPYKSFWASAKKAGYSGTAIYTRIEPREVHTMGIKEFDDEGRVLIADFDRFSILCAYFPNSQEAGARLDYKLAFCDAILETCNRLVQLGRNIILCGDYNIAHTPIDLARPEENEGNPGYLPEERAWMTKFLSAGYVDTFRAEHPGEGGHYTWWSYRTRARERNIGWRIDYHCVNQAFHSEVQKSIIRPEILGSDHCPIELVIR</sequence>
<feature type="active site" description="Proton donor/acceptor" evidence="5">
    <location>
        <position position="152"/>
    </location>
</feature>
<protein>
    <submittedName>
        <fullName evidence="9">Exodeoxyribonuclease III</fullName>
        <ecNumber evidence="9">3.1.11.2</ecNumber>
    </submittedName>
</protein>
<keyword evidence="3 9" id="KW-0378">Hydrolase</keyword>
<dbReference type="SUPFAM" id="SSF56219">
    <property type="entry name" value="DNase I-like"/>
    <property type="match status" value="1"/>
</dbReference>
<evidence type="ECO:0000256" key="6">
    <source>
        <dbReference type="PIRSR" id="PIRSR604808-2"/>
    </source>
</evidence>
<accession>A0A7C3E7P3</accession>
<dbReference type="Pfam" id="PF03372">
    <property type="entry name" value="Exo_endo_phos"/>
    <property type="match status" value="1"/>
</dbReference>
<dbReference type="GO" id="GO:0003677">
    <property type="term" value="F:DNA binding"/>
    <property type="evidence" value="ECO:0007669"/>
    <property type="project" value="InterPro"/>
</dbReference>
<dbReference type="NCBIfam" id="TIGR00195">
    <property type="entry name" value="exoDNase_III"/>
    <property type="match status" value="1"/>
</dbReference>
<dbReference type="AlphaFoldDB" id="A0A7C3E7P3"/>
<dbReference type="CDD" id="cd09085">
    <property type="entry name" value="Mth212-like_AP-endo"/>
    <property type="match status" value="1"/>
</dbReference>
<evidence type="ECO:0000256" key="5">
    <source>
        <dbReference type="PIRSR" id="PIRSR604808-1"/>
    </source>
</evidence>
<dbReference type="Gene3D" id="3.60.10.10">
    <property type="entry name" value="Endonuclease/exonuclease/phosphatase"/>
    <property type="match status" value="1"/>
</dbReference>
<feature type="active site" evidence="5">
    <location>
        <position position="112"/>
    </location>
</feature>
<gene>
    <name evidence="9" type="primary">xth</name>
    <name evidence="9" type="ORF">ENS59_00245</name>
</gene>
<dbReference type="PROSITE" id="PS00726">
    <property type="entry name" value="AP_NUCLEASE_F1_1"/>
    <property type="match status" value="1"/>
</dbReference>
<comment type="similarity">
    <text evidence="1">Belongs to the DNA repair enzymes AP/ExoA family.</text>
</comment>
<keyword evidence="4 6" id="KW-0460">Magnesium</keyword>
<evidence type="ECO:0000256" key="3">
    <source>
        <dbReference type="ARBA" id="ARBA00022801"/>
    </source>
</evidence>
<dbReference type="NCBIfam" id="TIGR00633">
    <property type="entry name" value="xth"/>
    <property type="match status" value="1"/>
</dbReference>
<evidence type="ECO:0000256" key="4">
    <source>
        <dbReference type="ARBA" id="ARBA00022842"/>
    </source>
</evidence>
<name>A0A7C3E7P3_9SPIR</name>
<dbReference type="InterPro" id="IPR036691">
    <property type="entry name" value="Endo/exonu/phosph_ase_sf"/>
</dbReference>
<dbReference type="GO" id="GO:0046872">
    <property type="term" value="F:metal ion binding"/>
    <property type="evidence" value="ECO:0007669"/>
    <property type="project" value="UniProtKB-KW"/>
</dbReference>
<keyword evidence="6" id="KW-0464">Manganese</keyword>
<dbReference type="GO" id="GO:0006284">
    <property type="term" value="P:base-excision repair"/>
    <property type="evidence" value="ECO:0007669"/>
    <property type="project" value="TreeGrafter"/>
</dbReference>
<evidence type="ECO:0000313" key="9">
    <source>
        <dbReference type="EMBL" id="HFH27936.1"/>
    </source>
</evidence>
<keyword evidence="2 6" id="KW-0479">Metal-binding</keyword>
<feature type="binding site" evidence="6">
    <location>
        <position position="154"/>
    </location>
    <ligand>
        <name>Mg(2+)</name>
        <dbReference type="ChEBI" id="CHEBI:18420"/>
        <label>1</label>
    </ligand>
</feature>
<dbReference type="InterPro" id="IPR005135">
    <property type="entry name" value="Endo/exonuclease/phosphatase"/>
</dbReference>
<comment type="cofactor">
    <cofactor evidence="6">
        <name>Mg(2+)</name>
        <dbReference type="ChEBI" id="CHEBI:18420"/>
    </cofactor>
    <cofactor evidence="6">
        <name>Mn(2+)</name>
        <dbReference type="ChEBI" id="CHEBI:29035"/>
    </cofactor>
    <text evidence="6">Probably binds two magnesium or manganese ions per subunit.</text>
</comment>
<feature type="site" description="Interaction with DNA substrate" evidence="7">
    <location>
        <position position="250"/>
    </location>
</feature>
<evidence type="ECO:0000259" key="8">
    <source>
        <dbReference type="Pfam" id="PF03372"/>
    </source>
</evidence>
<feature type="binding site" evidence="6">
    <location>
        <position position="7"/>
    </location>
    <ligand>
        <name>Mg(2+)</name>
        <dbReference type="ChEBI" id="CHEBI:18420"/>
        <label>1</label>
    </ligand>
</feature>
<dbReference type="PANTHER" id="PTHR22748">
    <property type="entry name" value="AP ENDONUCLEASE"/>
    <property type="match status" value="1"/>
</dbReference>
<dbReference type="EC" id="3.1.11.2" evidence="9"/>
<feature type="binding site" evidence="6">
    <location>
        <position position="250"/>
    </location>
    <ligand>
        <name>Mg(2+)</name>
        <dbReference type="ChEBI" id="CHEBI:18420"/>
        <label>1</label>
    </ligand>
</feature>
<dbReference type="GO" id="GO:0008081">
    <property type="term" value="F:phosphoric diester hydrolase activity"/>
    <property type="evidence" value="ECO:0007669"/>
    <property type="project" value="TreeGrafter"/>
</dbReference>
<dbReference type="EMBL" id="DSVL01000006">
    <property type="protein sequence ID" value="HFH27936.1"/>
    <property type="molecule type" value="Genomic_DNA"/>
</dbReference>
<dbReference type="PROSITE" id="PS51435">
    <property type="entry name" value="AP_NUCLEASE_F1_4"/>
    <property type="match status" value="1"/>
</dbReference>
<evidence type="ECO:0000256" key="1">
    <source>
        <dbReference type="ARBA" id="ARBA00007092"/>
    </source>
</evidence>
<feature type="binding site" evidence="6">
    <location>
        <position position="249"/>
    </location>
    <ligand>
        <name>Mg(2+)</name>
        <dbReference type="ChEBI" id="CHEBI:18420"/>
        <label>1</label>
    </ligand>
</feature>
<dbReference type="InterPro" id="IPR020847">
    <property type="entry name" value="AP_endonuclease_F1_BS"/>
</dbReference>
<feature type="binding site" evidence="6">
    <location>
        <position position="152"/>
    </location>
    <ligand>
        <name>Mg(2+)</name>
        <dbReference type="ChEBI" id="CHEBI:18420"/>
        <label>1</label>
    </ligand>
</feature>
<comment type="caution">
    <text evidence="9">The sequence shown here is derived from an EMBL/GenBank/DDBJ whole genome shotgun (WGS) entry which is preliminary data.</text>
</comment>
<feature type="site" description="Transition state stabilizer" evidence="7">
    <location>
        <position position="154"/>
    </location>
</feature>
<reference evidence="9" key="1">
    <citation type="journal article" date="2020" name="mSystems">
        <title>Genome- and Community-Level Interaction Insights into Carbon Utilization and Element Cycling Functions of Hydrothermarchaeota in Hydrothermal Sediment.</title>
        <authorList>
            <person name="Zhou Z."/>
            <person name="Liu Y."/>
            <person name="Xu W."/>
            <person name="Pan J."/>
            <person name="Luo Z.H."/>
            <person name="Li M."/>
        </authorList>
    </citation>
    <scope>NUCLEOTIDE SEQUENCE [LARGE SCALE GENOMIC DNA]</scope>
    <source>
        <strain evidence="9">SpSt-503</strain>
    </source>
</reference>
<dbReference type="PANTHER" id="PTHR22748:SF6">
    <property type="entry name" value="DNA-(APURINIC OR APYRIMIDINIC SITE) ENDONUCLEASE"/>
    <property type="match status" value="1"/>
</dbReference>
<feature type="binding site" evidence="6">
    <location>
        <position position="35"/>
    </location>
    <ligand>
        <name>Mg(2+)</name>
        <dbReference type="ChEBI" id="CHEBI:18420"/>
        <label>1</label>
    </ligand>
</feature>
<dbReference type="GO" id="GO:0003906">
    <property type="term" value="F:DNA-(apurinic or apyrimidinic site) endonuclease activity"/>
    <property type="evidence" value="ECO:0007669"/>
    <property type="project" value="TreeGrafter"/>
</dbReference>
<feature type="domain" description="Endonuclease/exonuclease/phosphatase" evidence="8">
    <location>
        <begin position="4"/>
        <end position="250"/>
    </location>
</feature>
<evidence type="ECO:0000256" key="7">
    <source>
        <dbReference type="PIRSR" id="PIRSR604808-3"/>
    </source>
</evidence>
<proteinExistence type="inferred from homology"/>
<organism evidence="9">
    <name type="scientific">Gracilinema caldarium</name>
    <dbReference type="NCBI Taxonomy" id="215591"/>
    <lineage>
        <taxon>Bacteria</taxon>
        <taxon>Pseudomonadati</taxon>
        <taxon>Spirochaetota</taxon>
        <taxon>Spirochaetia</taxon>
        <taxon>Spirochaetales</taxon>
        <taxon>Breznakiellaceae</taxon>
        <taxon>Gracilinema</taxon>
    </lineage>
</organism>
<evidence type="ECO:0000256" key="2">
    <source>
        <dbReference type="ARBA" id="ARBA00022723"/>
    </source>
</evidence>
<dbReference type="FunFam" id="3.60.10.10:FF:000026">
    <property type="entry name" value="Exodeoxyribonuclease III"/>
    <property type="match status" value="1"/>
</dbReference>
<feature type="site" description="Important for catalytic activity" evidence="7">
    <location>
        <position position="224"/>
    </location>
</feature>